<comment type="caution">
    <text evidence="1">The sequence shown here is derived from an EMBL/GenBank/DDBJ whole genome shotgun (WGS) entry which is preliminary data.</text>
</comment>
<dbReference type="Proteomes" id="UP000013911">
    <property type="component" value="Unassembled WGS sequence"/>
</dbReference>
<gene>
    <name evidence="1" type="ORF">H131_10558</name>
</gene>
<dbReference type="HOGENOM" id="CLU_3154538_0_0_9"/>
<dbReference type="PATRIC" id="fig|1285586.5.peg.2141"/>
<organism evidence="1 2">
    <name type="scientific">Lysinibacillus sphaericus OT4b.31</name>
    <dbReference type="NCBI Taxonomy" id="1285586"/>
    <lineage>
        <taxon>Bacteria</taxon>
        <taxon>Bacillati</taxon>
        <taxon>Bacillota</taxon>
        <taxon>Bacilli</taxon>
        <taxon>Bacillales</taxon>
        <taxon>Bacillaceae</taxon>
        <taxon>Lysinibacillus</taxon>
    </lineage>
</organism>
<dbReference type="AlphaFoldDB" id="R7ZEM4"/>
<evidence type="ECO:0000313" key="1">
    <source>
        <dbReference type="EMBL" id="EON72575.1"/>
    </source>
</evidence>
<evidence type="ECO:0000313" key="2">
    <source>
        <dbReference type="Proteomes" id="UP000013911"/>
    </source>
</evidence>
<dbReference type="EMBL" id="AQPX01000017">
    <property type="protein sequence ID" value="EON72575.1"/>
    <property type="molecule type" value="Genomic_DNA"/>
</dbReference>
<dbReference type="OrthoDB" id="3538665at2"/>
<accession>R7ZEM4</accession>
<proteinExistence type="predicted"/>
<protein>
    <submittedName>
        <fullName evidence="1">Uncharacterized protein</fullName>
    </submittedName>
</protein>
<reference evidence="1 2" key="1">
    <citation type="submission" date="2013-04" db="EMBL/GenBank/DDBJ databases">
        <title>Draft genome of the heavy metal tolerant bacterium Lysinibacillus sphaericus strain OT4b.31.</title>
        <authorList>
            <person name="Pena-Montenegro T.D."/>
            <person name="Dussan J."/>
        </authorList>
    </citation>
    <scope>NUCLEOTIDE SEQUENCE [LARGE SCALE GENOMIC DNA]</scope>
    <source>
        <strain evidence="1 2">OT4b.31</strain>
    </source>
</reference>
<name>R7ZEM4_LYSSH</name>
<sequence length="48" mass="5499">MAPFIIIQVIKQRLSSVGHAHIDIKGRYSFYSPEEVENGSLRPLLKME</sequence>